<accession>A0ABY7GMX6</accession>
<dbReference type="RefSeq" id="WP_255186764.1">
    <property type="nucleotide sequence ID" value="NZ_CP113517.1"/>
</dbReference>
<dbReference type="Proteomes" id="UP001162780">
    <property type="component" value="Chromosome"/>
</dbReference>
<protein>
    <recommendedName>
        <fullName evidence="4">Lipoprotein</fullName>
    </recommendedName>
</protein>
<reference evidence="2" key="1">
    <citation type="submission" date="2022-11" db="EMBL/GenBank/DDBJ databases">
        <title>Methylomonas rapida sp. nov., Carotenoid-Producing Obligate Methanotrophs with High Growth Characteristics and Biotechnological Potential.</title>
        <authorList>
            <person name="Tikhonova E.N."/>
            <person name="Suleimanov R.Z."/>
            <person name="Miroshnikov K."/>
            <person name="Oshkin I.Y."/>
            <person name="Belova S.E."/>
            <person name="Danilova O.V."/>
            <person name="Ashikhmin A."/>
            <person name="Konopkin A."/>
            <person name="But S.Y."/>
            <person name="Khmelenina V.N."/>
            <person name="Kuznetsov N."/>
            <person name="Pimenov N.V."/>
            <person name="Dedysh S.N."/>
        </authorList>
    </citation>
    <scope>NUCLEOTIDE SEQUENCE</scope>
    <source>
        <strain evidence="2">MP1</strain>
    </source>
</reference>
<sequence>MKHVIGLWLMVALLVPAGCASTKNRENTAQIPAEGKTLQAVGYGQFEDESRSSFSRNWQSVEQAAKLNAYRSLADQLYYEPLGEGKTVGSQVVAHEVYRVYFDTYLRQARAADYRAVKDNLKTTLQLKLTPRFYQCMSGDPVRARQCIQEDDKLAFTRLGYKTATTKTVNLACGMIDCSDQFSVKGFSKSRNAADDLLLDIGLYDVEWTVNTGVRILLNYLIVNGLAYGW</sequence>
<evidence type="ECO:0008006" key="4">
    <source>
        <dbReference type="Google" id="ProtNLM"/>
    </source>
</evidence>
<evidence type="ECO:0000313" key="3">
    <source>
        <dbReference type="Proteomes" id="UP001162780"/>
    </source>
</evidence>
<proteinExistence type="predicted"/>
<gene>
    <name evidence="2" type="ORF">NM686_004895</name>
</gene>
<feature type="signal peptide" evidence="1">
    <location>
        <begin position="1"/>
        <end position="20"/>
    </location>
</feature>
<evidence type="ECO:0000313" key="2">
    <source>
        <dbReference type="EMBL" id="WAR45857.1"/>
    </source>
</evidence>
<keyword evidence="1" id="KW-0732">Signal</keyword>
<keyword evidence="3" id="KW-1185">Reference proteome</keyword>
<evidence type="ECO:0000256" key="1">
    <source>
        <dbReference type="SAM" id="SignalP"/>
    </source>
</evidence>
<dbReference type="EMBL" id="CP113517">
    <property type="protein sequence ID" value="WAR45857.1"/>
    <property type="molecule type" value="Genomic_DNA"/>
</dbReference>
<organism evidence="2 3">
    <name type="scientific">Methylomonas rapida</name>
    <dbReference type="NCBI Taxonomy" id="2963939"/>
    <lineage>
        <taxon>Bacteria</taxon>
        <taxon>Pseudomonadati</taxon>
        <taxon>Pseudomonadota</taxon>
        <taxon>Gammaproteobacteria</taxon>
        <taxon>Methylococcales</taxon>
        <taxon>Methylococcaceae</taxon>
        <taxon>Methylomonas</taxon>
    </lineage>
</organism>
<feature type="chain" id="PRO_5047312837" description="Lipoprotein" evidence="1">
    <location>
        <begin position="21"/>
        <end position="230"/>
    </location>
</feature>
<name>A0ABY7GMX6_9GAMM</name>